<keyword evidence="10" id="KW-1185">Reference proteome</keyword>
<protein>
    <submittedName>
        <fullName evidence="9">GMC family oxidoreductase</fullName>
    </submittedName>
</protein>
<proteinExistence type="inferred from homology"/>
<comment type="similarity">
    <text evidence="2">Belongs to the GMC oxidoreductase family.</text>
</comment>
<evidence type="ECO:0000256" key="2">
    <source>
        <dbReference type="ARBA" id="ARBA00010790"/>
    </source>
</evidence>
<evidence type="ECO:0000256" key="3">
    <source>
        <dbReference type="ARBA" id="ARBA00022630"/>
    </source>
</evidence>
<keyword evidence="4" id="KW-0274">FAD</keyword>
<sequence>MSTQARAAGAAPARAGATDAPADVIIVGSGAAGGMAAHSLTKAGLRCLILEAGRDYDPKAEVNMFAPESDAPLRGASTPDKPFGYFDATVGGGWEVDGEPYTSRPGSDFRWYRPRMLGGRTNHWGRHSPRWGPYDFKPYSRDKLGVDWPIGYDDVAPYYDRVERMIGVNGGKLGLENHPDSPDGCLLPPPKPRVTEMMIKAAAESIGIPVRAAHTAVLTRDMPDDVAPRSACFNATPCTRGCTIGAMFQTTTSLLPQAQATGRLRVVTDAMVARVLMGPNGRATGVEYVDRKTGQRHQVSARAVVLAAGTGETARLLLNSGTDRRGLANGSGELGRNLTDSTGASFAAYIPKLAGRPRYNEDGIGGQHIYIPFWQYKEQARGELDFARGYHFEIGGRFDIPPPATLPRAYGSALRQAVRQSSGATLRLTLRGEMIPNKDTFCEIDPGVKDKFGIPVLRFAFKWSQNEVNQVAHGRRSAHAVFERLGGTILSPDLPIEQIMTAGGEIIHELGTARMGDSPRTSVVNSYGEAWEVPNLVLMDGAVFASGAHKNPTLTILALALRNSERLAQRIKTGALA</sequence>
<dbReference type="Gene3D" id="3.50.50.60">
    <property type="entry name" value="FAD/NAD(P)-binding domain"/>
    <property type="match status" value="2"/>
</dbReference>
<comment type="caution">
    <text evidence="9">The sequence shown here is derived from an EMBL/GenBank/DDBJ whole genome shotgun (WGS) entry which is preliminary data.</text>
</comment>
<evidence type="ECO:0000259" key="7">
    <source>
        <dbReference type="Pfam" id="PF00890"/>
    </source>
</evidence>
<dbReference type="PANTHER" id="PTHR42784:SF1">
    <property type="entry name" value="PYRANOSE 2-OXIDASE"/>
    <property type="match status" value="1"/>
</dbReference>
<organism evidence="9 10">
    <name type="scientific">Sphingomonas citri</name>
    <dbReference type="NCBI Taxonomy" id="2862499"/>
    <lineage>
        <taxon>Bacteria</taxon>
        <taxon>Pseudomonadati</taxon>
        <taxon>Pseudomonadota</taxon>
        <taxon>Alphaproteobacteria</taxon>
        <taxon>Sphingomonadales</taxon>
        <taxon>Sphingomonadaceae</taxon>
        <taxon>Sphingomonas</taxon>
    </lineage>
</organism>
<dbReference type="Proteomes" id="UP000759103">
    <property type="component" value="Unassembled WGS sequence"/>
</dbReference>
<dbReference type="EMBL" id="JAHXZN010000003">
    <property type="protein sequence ID" value="MBW6531354.1"/>
    <property type="molecule type" value="Genomic_DNA"/>
</dbReference>
<keyword evidence="3" id="KW-0285">Flavoprotein</keyword>
<dbReference type="InterPro" id="IPR036188">
    <property type="entry name" value="FAD/NAD-bd_sf"/>
</dbReference>
<dbReference type="SUPFAM" id="SSF54373">
    <property type="entry name" value="FAD-linked reductases, C-terminal domain"/>
    <property type="match status" value="1"/>
</dbReference>
<dbReference type="PANTHER" id="PTHR42784">
    <property type="entry name" value="PYRANOSE 2-OXIDASE"/>
    <property type="match status" value="1"/>
</dbReference>
<evidence type="ECO:0000259" key="6">
    <source>
        <dbReference type="Pfam" id="PF00732"/>
    </source>
</evidence>
<dbReference type="InterPro" id="IPR003953">
    <property type="entry name" value="FAD-dep_OxRdtase_2_FAD-bd"/>
</dbReference>
<evidence type="ECO:0000259" key="8">
    <source>
        <dbReference type="Pfam" id="PF05199"/>
    </source>
</evidence>
<name>A0ABS7BP17_9SPHN</name>
<feature type="domain" description="Glucose-methanol-choline oxidoreductase C-terminal" evidence="8">
    <location>
        <begin position="446"/>
        <end position="560"/>
    </location>
</feature>
<keyword evidence="5" id="KW-0560">Oxidoreductase</keyword>
<evidence type="ECO:0000313" key="9">
    <source>
        <dbReference type="EMBL" id="MBW6531354.1"/>
    </source>
</evidence>
<gene>
    <name evidence="9" type="ORF">KZ820_11475</name>
</gene>
<evidence type="ECO:0000313" key="10">
    <source>
        <dbReference type="Proteomes" id="UP000759103"/>
    </source>
</evidence>
<dbReference type="SUPFAM" id="SSF51905">
    <property type="entry name" value="FAD/NAD(P)-binding domain"/>
    <property type="match status" value="1"/>
</dbReference>
<evidence type="ECO:0000256" key="1">
    <source>
        <dbReference type="ARBA" id="ARBA00001974"/>
    </source>
</evidence>
<dbReference type="InterPro" id="IPR051473">
    <property type="entry name" value="P2Ox-like"/>
</dbReference>
<dbReference type="InterPro" id="IPR007867">
    <property type="entry name" value="GMC_OxRtase_C"/>
</dbReference>
<dbReference type="Pfam" id="PF05199">
    <property type="entry name" value="GMC_oxred_C"/>
    <property type="match status" value="1"/>
</dbReference>
<dbReference type="Pfam" id="PF00890">
    <property type="entry name" value="FAD_binding_2"/>
    <property type="match status" value="1"/>
</dbReference>
<dbReference type="Pfam" id="PF00732">
    <property type="entry name" value="GMC_oxred_N"/>
    <property type="match status" value="1"/>
</dbReference>
<dbReference type="InterPro" id="IPR000172">
    <property type="entry name" value="GMC_OxRdtase_N"/>
</dbReference>
<dbReference type="RefSeq" id="WP_219748745.1">
    <property type="nucleotide sequence ID" value="NZ_JAHXZN010000003.1"/>
</dbReference>
<evidence type="ECO:0000256" key="4">
    <source>
        <dbReference type="ARBA" id="ARBA00022827"/>
    </source>
</evidence>
<reference evidence="9 10" key="1">
    <citation type="submission" date="2021-07" db="EMBL/GenBank/DDBJ databases">
        <title>Sphingomonas sp.</title>
        <authorList>
            <person name="Feng G."/>
            <person name="Li J."/>
            <person name="Pan M."/>
        </authorList>
    </citation>
    <scope>NUCLEOTIDE SEQUENCE [LARGE SCALE GENOMIC DNA]</scope>
    <source>
        <strain evidence="9 10">RRHST34</strain>
    </source>
</reference>
<accession>A0ABS7BP17</accession>
<comment type="cofactor">
    <cofactor evidence="1">
        <name>FAD</name>
        <dbReference type="ChEBI" id="CHEBI:57692"/>
    </cofactor>
</comment>
<feature type="domain" description="FAD-dependent oxidoreductase 2 FAD-binding" evidence="7">
    <location>
        <begin position="23"/>
        <end position="53"/>
    </location>
</feature>
<feature type="domain" description="Glucose-methanol-choline oxidoreductase N-terminal" evidence="6">
    <location>
        <begin position="150"/>
        <end position="340"/>
    </location>
</feature>
<evidence type="ECO:0000256" key="5">
    <source>
        <dbReference type="ARBA" id="ARBA00023002"/>
    </source>
</evidence>